<dbReference type="GO" id="GO:0031267">
    <property type="term" value="F:small GTPase binding"/>
    <property type="evidence" value="ECO:0007669"/>
    <property type="project" value="TreeGrafter"/>
</dbReference>
<dbReference type="InterPro" id="IPR045046">
    <property type="entry name" value="Vps9-like"/>
</dbReference>
<dbReference type="PANTHER" id="PTHR23101">
    <property type="entry name" value="RAB GDP/GTP EXCHANGE FACTOR"/>
    <property type="match status" value="1"/>
</dbReference>
<evidence type="ECO:0000259" key="2">
    <source>
        <dbReference type="PROSITE" id="PS51205"/>
    </source>
</evidence>
<organism evidence="3 4">
    <name type="scientific">Rhinolophus ferrumequinum</name>
    <name type="common">Greater horseshoe bat</name>
    <dbReference type="NCBI Taxonomy" id="59479"/>
    <lineage>
        <taxon>Eukaryota</taxon>
        <taxon>Metazoa</taxon>
        <taxon>Chordata</taxon>
        <taxon>Craniata</taxon>
        <taxon>Vertebrata</taxon>
        <taxon>Euteleostomi</taxon>
        <taxon>Mammalia</taxon>
        <taxon>Eutheria</taxon>
        <taxon>Laurasiatheria</taxon>
        <taxon>Chiroptera</taxon>
        <taxon>Yinpterochiroptera</taxon>
        <taxon>Rhinolophoidea</taxon>
        <taxon>Rhinolophidae</taxon>
        <taxon>Rhinolophinae</taxon>
        <taxon>Rhinolophus</taxon>
    </lineage>
</organism>
<protein>
    <submittedName>
        <fullName evidence="3">VPS9 domain containing 1</fullName>
    </submittedName>
</protein>
<feature type="region of interest" description="Disordered" evidence="1">
    <location>
        <begin position="596"/>
        <end position="615"/>
    </location>
</feature>
<evidence type="ECO:0000313" key="4">
    <source>
        <dbReference type="Proteomes" id="UP000585614"/>
    </source>
</evidence>
<gene>
    <name evidence="3" type="ORF">mRhiFer1_018221</name>
</gene>
<feature type="compositionally biased region" description="Pro residues" evidence="1">
    <location>
        <begin position="547"/>
        <end position="560"/>
    </location>
</feature>
<dbReference type="PANTHER" id="PTHR23101:SF98">
    <property type="entry name" value="VPS9 DOMAIN-CONTAINING PROTEIN 1"/>
    <property type="match status" value="1"/>
</dbReference>
<proteinExistence type="predicted"/>
<dbReference type="GO" id="GO:0030139">
    <property type="term" value="C:endocytic vesicle"/>
    <property type="evidence" value="ECO:0007669"/>
    <property type="project" value="TreeGrafter"/>
</dbReference>
<accession>A0A7J7SM27</accession>
<comment type="caution">
    <text evidence="3">The sequence shown here is derived from an EMBL/GenBank/DDBJ whole genome shotgun (WGS) entry which is preliminary data.</text>
</comment>
<dbReference type="Gene3D" id="1.20.1050.80">
    <property type="entry name" value="VPS9 domain"/>
    <property type="match status" value="1"/>
</dbReference>
<reference evidence="3 4" key="1">
    <citation type="journal article" date="2020" name="Nature">
        <title>Six reference-quality genomes reveal evolution of bat adaptations.</title>
        <authorList>
            <person name="Jebb D."/>
            <person name="Huang Z."/>
            <person name="Pippel M."/>
            <person name="Hughes G.M."/>
            <person name="Lavrichenko K."/>
            <person name="Devanna P."/>
            <person name="Winkler S."/>
            <person name="Jermiin L.S."/>
            <person name="Skirmuntt E.C."/>
            <person name="Katzourakis A."/>
            <person name="Burkitt-Gray L."/>
            <person name="Ray D.A."/>
            <person name="Sullivan K.A.M."/>
            <person name="Roscito J.G."/>
            <person name="Kirilenko B.M."/>
            <person name="Davalos L.M."/>
            <person name="Corthals A.P."/>
            <person name="Power M.L."/>
            <person name="Jones G."/>
            <person name="Ransome R.D."/>
            <person name="Dechmann D.K.N."/>
            <person name="Locatelli A.G."/>
            <person name="Puechmaille S.J."/>
            <person name="Fedrigo O."/>
            <person name="Jarvis E.D."/>
            <person name="Hiller M."/>
            <person name="Vernes S.C."/>
            <person name="Myers E.W."/>
            <person name="Teeling E.C."/>
        </authorList>
    </citation>
    <scope>NUCLEOTIDE SEQUENCE [LARGE SCALE GENOMIC DNA]</scope>
    <source>
        <strain evidence="3">MRhiFer1</strain>
        <tissue evidence="3">Lung</tissue>
    </source>
</reference>
<dbReference type="SMART" id="SM00167">
    <property type="entry name" value="VPS9"/>
    <property type="match status" value="1"/>
</dbReference>
<dbReference type="GO" id="GO:0016192">
    <property type="term" value="P:vesicle-mediated transport"/>
    <property type="evidence" value="ECO:0007669"/>
    <property type="project" value="InterPro"/>
</dbReference>
<dbReference type="Proteomes" id="UP000585614">
    <property type="component" value="Unassembled WGS sequence"/>
</dbReference>
<feature type="region of interest" description="Disordered" evidence="1">
    <location>
        <begin position="1"/>
        <end position="55"/>
    </location>
</feature>
<evidence type="ECO:0000256" key="1">
    <source>
        <dbReference type="SAM" id="MobiDB-lite"/>
    </source>
</evidence>
<sequence>MLDPLRTGRPRARPPPKPPAPEPPRCPAATGDRKRPSRSRFMAAAPALRPARPCSHPARLGPAPFGSDRPCSVSLGRARLVGPGCLVQLGPAKPGALVCSAGLCSLVAARLRRSASLGSLEAERSRARRGGAGLGSRVRGVGGAAGSARVPVPSVPAVRCSAGACSRAVFVPVFRPPAPPLGRHHCPPPGAMAAAAGDGAVKPLQCAMKLANGAIELDTGNQPREAYTEYLRSIHYISQVLLEEVEITKDDGETMPPDTLKMLKLAEQCLERAQSTAAKLGKACLKPAMPVAAPVSLPTSRHRRVYSDEGGKLLPFLPPEIFQRLQVVESQSSKKELTPLEEASLQNQKLKATYEARMARLDPSQATQKTSLTLSLQRQMMENLVIAKAREETLHRKMEERRLRLQEAANRRFCSQVALTPEEREQRALYAAILEYEQDHDWPKHWKAKLKRSPGDLSLVTSLVSHLLSVPDHPISQLLKKLQCAVYRALYPVVSRGAAAASAPGCCSLPPDADGLLAPGSRRLRPSQSLYCMLCPPEPSSAQRPADGPPASPPTPPLHPGAPDRGAEGSPKGPPSPLAGKDSSFEDLEQFLATSERWGLGAGGQPEPQTPGLKDEPLLEQLRSTVEDIHNAIDRLLSLTLLAFEGLNTAVSKDRCLACIEEPFFSPLWPLLLTLYRSVHRSREAALSRSMELYRNAPPAAVGIPTKLLPQNPEAAGTSAYPYCAAAQELGLLVLESCPQKKLECIVRALRVICACAEGYYRAQEPALEAGPQPGAAAIGADDLLPILSFVVLRSRLPQLVSECAALEEFIHEGYLIGEEGYCLTSLQSALSYVELLPRGALGK</sequence>
<dbReference type="AlphaFoldDB" id="A0A7J7SM27"/>
<feature type="domain" description="VPS9" evidence="2">
    <location>
        <begin position="681"/>
        <end position="843"/>
    </location>
</feature>
<dbReference type="Pfam" id="PF02204">
    <property type="entry name" value="VPS9"/>
    <property type="match status" value="1"/>
</dbReference>
<dbReference type="EMBL" id="JACAGC010000022">
    <property type="protein sequence ID" value="KAF6289334.1"/>
    <property type="molecule type" value="Genomic_DNA"/>
</dbReference>
<feature type="region of interest" description="Disordered" evidence="1">
    <location>
        <begin position="534"/>
        <end position="583"/>
    </location>
</feature>
<dbReference type="PROSITE" id="PS51205">
    <property type="entry name" value="VPS9"/>
    <property type="match status" value="1"/>
</dbReference>
<dbReference type="InterPro" id="IPR003123">
    <property type="entry name" value="VPS9"/>
</dbReference>
<evidence type="ECO:0000313" key="3">
    <source>
        <dbReference type="EMBL" id="KAF6289334.1"/>
    </source>
</evidence>
<feature type="compositionally biased region" description="Pro residues" evidence="1">
    <location>
        <begin position="15"/>
        <end position="26"/>
    </location>
</feature>
<dbReference type="GO" id="GO:0005085">
    <property type="term" value="F:guanyl-nucleotide exchange factor activity"/>
    <property type="evidence" value="ECO:0007669"/>
    <property type="project" value="InterPro"/>
</dbReference>
<dbReference type="GO" id="GO:0005829">
    <property type="term" value="C:cytosol"/>
    <property type="evidence" value="ECO:0007669"/>
    <property type="project" value="TreeGrafter"/>
</dbReference>
<dbReference type="SUPFAM" id="SSF109993">
    <property type="entry name" value="VPS9 domain"/>
    <property type="match status" value="1"/>
</dbReference>
<feature type="compositionally biased region" description="Low complexity" evidence="1">
    <location>
        <begin position="43"/>
        <end position="53"/>
    </location>
</feature>
<name>A0A7J7SM27_RHIFE</name>
<dbReference type="InterPro" id="IPR037191">
    <property type="entry name" value="VPS9_dom_sf"/>
</dbReference>